<dbReference type="InterPro" id="IPR005950">
    <property type="entry name" value="ModA"/>
</dbReference>
<dbReference type="GO" id="GO:1901359">
    <property type="term" value="F:tungstate binding"/>
    <property type="evidence" value="ECO:0007669"/>
    <property type="project" value="UniProtKB-ARBA"/>
</dbReference>
<dbReference type="AlphaFoldDB" id="A0A514LKW2"/>
<comment type="similarity">
    <text evidence="1">Belongs to the bacterial solute-binding protein ModA family.</text>
</comment>
<keyword evidence="8" id="KW-1185">Reference proteome</keyword>
<reference evidence="8" key="1">
    <citation type="submission" date="2019-01" db="EMBL/GenBank/DDBJ databases">
        <title>Genomic analysis of Salicibibacter sp. NKC3-5.</title>
        <authorList>
            <person name="Oh Y.J."/>
        </authorList>
    </citation>
    <scope>NUCLEOTIDE SEQUENCE [LARGE SCALE GENOMIC DNA]</scope>
    <source>
        <strain evidence="8">NKC3-5</strain>
    </source>
</reference>
<dbReference type="Proteomes" id="UP000319756">
    <property type="component" value="Chromosome"/>
</dbReference>
<dbReference type="PIRSF" id="PIRSF004846">
    <property type="entry name" value="ModA"/>
    <property type="match status" value="1"/>
</dbReference>
<feature type="binding site" evidence="5">
    <location>
        <position position="157"/>
    </location>
    <ligand>
        <name>molybdate</name>
        <dbReference type="ChEBI" id="CHEBI:36264"/>
    </ligand>
</feature>
<dbReference type="GO" id="GO:0030973">
    <property type="term" value="F:molybdate ion binding"/>
    <property type="evidence" value="ECO:0007669"/>
    <property type="project" value="TreeGrafter"/>
</dbReference>
<feature type="binding site" evidence="5">
    <location>
        <position position="49"/>
    </location>
    <ligand>
        <name>molybdate</name>
        <dbReference type="ChEBI" id="CHEBI:36264"/>
    </ligand>
</feature>
<feature type="chain" id="PRO_5038765363" evidence="6">
    <location>
        <begin position="36"/>
        <end position="268"/>
    </location>
</feature>
<dbReference type="GO" id="GO:0046872">
    <property type="term" value="F:metal ion binding"/>
    <property type="evidence" value="ECO:0007669"/>
    <property type="project" value="UniProtKB-KW"/>
</dbReference>
<evidence type="ECO:0000256" key="2">
    <source>
        <dbReference type="ARBA" id="ARBA00022505"/>
    </source>
</evidence>
<name>A0A514LKW2_9BACI</name>
<dbReference type="KEGG" id="sale:EPH95_14055"/>
<dbReference type="PANTHER" id="PTHR30632:SF0">
    <property type="entry name" value="SULFATE-BINDING PROTEIN"/>
    <property type="match status" value="1"/>
</dbReference>
<dbReference type="FunFam" id="3.40.190.10:FF:000035">
    <property type="entry name" value="Molybdate ABC transporter substrate-binding protein"/>
    <property type="match status" value="1"/>
</dbReference>
<dbReference type="Pfam" id="PF13531">
    <property type="entry name" value="SBP_bac_11"/>
    <property type="match status" value="1"/>
</dbReference>
<dbReference type="NCBIfam" id="TIGR01256">
    <property type="entry name" value="modA"/>
    <property type="match status" value="1"/>
</dbReference>
<gene>
    <name evidence="7" type="primary">modA</name>
    <name evidence="7" type="ORF">EPH95_14055</name>
</gene>
<dbReference type="PROSITE" id="PS51257">
    <property type="entry name" value="PROKAR_LIPOPROTEIN"/>
    <property type="match status" value="1"/>
</dbReference>
<proteinExistence type="inferred from homology"/>
<keyword evidence="4 6" id="KW-0732">Signal</keyword>
<dbReference type="PANTHER" id="PTHR30632">
    <property type="entry name" value="MOLYBDATE-BINDING PERIPLASMIC PROTEIN"/>
    <property type="match status" value="1"/>
</dbReference>
<feature type="signal peptide" evidence="6">
    <location>
        <begin position="1"/>
        <end position="35"/>
    </location>
</feature>
<evidence type="ECO:0000256" key="6">
    <source>
        <dbReference type="SAM" id="SignalP"/>
    </source>
</evidence>
<evidence type="ECO:0000256" key="4">
    <source>
        <dbReference type="ARBA" id="ARBA00022729"/>
    </source>
</evidence>
<keyword evidence="3 5" id="KW-0479">Metal-binding</keyword>
<evidence type="ECO:0000256" key="5">
    <source>
        <dbReference type="PIRSR" id="PIRSR004846-1"/>
    </source>
</evidence>
<sequence length="268" mass="29626">MMKKFLPSLRSLPPRLKASLYILLLTLLAACTSMQEEDTTEIQVAAASSMQDPLRELEKEIDHRTENIDVVFQFGGSGSLQRQIEQGAPFDIFLSASEADFNALVEANKIKQDQSVSLLTNALVLIQPAETDAPINTIKDLAQAEMIAIGTPESVPAGMFAKETLENLGLWEALNDNIVQARSVRQVLTYNEENSVDAGFVFATDAASSDRVEIVETIDPNLHANILYPIGIVEDTDHPEAARKVYNYLISDEAKEVYETYGYRGLEE</sequence>
<feature type="binding site" evidence="5">
    <location>
        <position position="184"/>
    </location>
    <ligand>
        <name>molybdate</name>
        <dbReference type="ChEBI" id="CHEBI:36264"/>
    </ligand>
</feature>
<organism evidence="7 8">
    <name type="scientific">Salicibibacter halophilus</name>
    <dbReference type="NCBI Taxonomy" id="2502791"/>
    <lineage>
        <taxon>Bacteria</taxon>
        <taxon>Bacillati</taxon>
        <taxon>Bacillota</taxon>
        <taxon>Bacilli</taxon>
        <taxon>Bacillales</taxon>
        <taxon>Bacillaceae</taxon>
        <taxon>Salicibibacter</taxon>
    </lineage>
</organism>
<dbReference type="InterPro" id="IPR050682">
    <property type="entry name" value="ModA/WtpA"/>
</dbReference>
<evidence type="ECO:0000256" key="1">
    <source>
        <dbReference type="ARBA" id="ARBA00009175"/>
    </source>
</evidence>
<dbReference type="GO" id="GO:0015689">
    <property type="term" value="P:molybdate ion transport"/>
    <property type="evidence" value="ECO:0007669"/>
    <property type="project" value="InterPro"/>
</dbReference>
<keyword evidence="2 5" id="KW-0500">Molybdenum</keyword>
<dbReference type="Gene3D" id="3.40.190.10">
    <property type="entry name" value="Periplasmic binding protein-like II"/>
    <property type="match status" value="2"/>
</dbReference>
<dbReference type="SUPFAM" id="SSF53850">
    <property type="entry name" value="Periplasmic binding protein-like II"/>
    <property type="match status" value="1"/>
</dbReference>
<dbReference type="EMBL" id="CP035485">
    <property type="protein sequence ID" value="QDI92175.1"/>
    <property type="molecule type" value="Genomic_DNA"/>
</dbReference>
<feature type="binding site" evidence="5">
    <location>
        <position position="77"/>
    </location>
    <ligand>
        <name>molybdate</name>
        <dbReference type="ChEBI" id="CHEBI:36264"/>
    </ligand>
</feature>
<accession>A0A514LKW2</accession>
<evidence type="ECO:0000313" key="8">
    <source>
        <dbReference type="Proteomes" id="UP000319756"/>
    </source>
</evidence>
<evidence type="ECO:0000313" key="7">
    <source>
        <dbReference type="EMBL" id="QDI92175.1"/>
    </source>
</evidence>
<evidence type="ECO:0000256" key="3">
    <source>
        <dbReference type="ARBA" id="ARBA00022723"/>
    </source>
</evidence>
<dbReference type="OrthoDB" id="9785015at2"/>
<protein>
    <submittedName>
        <fullName evidence="7">Molybdate ABC transporter substrate-binding protein</fullName>
    </submittedName>
</protein>